<accession>A0AA42JTD1</accession>
<dbReference type="InterPro" id="IPR036249">
    <property type="entry name" value="Thioredoxin-like_sf"/>
</dbReference>
<dbReference type="SUPFAM" id="SSF52833">
    <property type="entry name" value="Thioredoxin-like"/>
    <property type="match status" value="1"/>
</dbReference>
<dbReference type="EMBL" id="JAUQTG010000001">
    <property type="protein sequence ID" value="MDO7855348.1"/>
    <property type="molecule type" value="Genomic_DNA"/>
</dbReference>
<dbReference type="Proteomes" id="UP001176478">
    <property type="component" value="Unassembled WGS sequence"/>
</dbReference>
<evidence type="ECO:0000313" key="4">
    <source>
        <dbReference type="Proteomes" id="UP001156701"/>
    </source>
</evidence>
<reference evidence="3" key="2">
    <citation type="submission" date="2023-07" db="EMBL/GenBank/DDBJ databases">
        <authorList>
            <person name="Yang W."/>
            <person name="Chen J."/>
            <person name="Ji P."/>
            <person name="Hu F."/>
        </authorList>
    </citation>
    <scope>NUCLEOTIDE SEQUENCE</scope>
    <source>
        <strain evidence="3">CRE-138-0111</strain>
    </source>
</reference>
<dbReference type="SFLD" id="SFLDS00019">
    <property type="entry name" value="Glutathione_Transferase_(cytos"/>
    <property type="match status" value="1"/>
</dbReference>
<proteinExistence type="predicted"/>
<dbReference type="CDD" id="cd03046">
    <property type="entry name" value="GST_N_GTT1_like"/>
    <property type="match status" value="1"/>
</dbReference>
<dbReference type="SFLD" id="SFLDG00358">
    <property type="entry name" value="Main_(cytGST)"/>
    <property type="match status" value="1"/>
</dbReference>
<dbReference type="InterPro" id="IPR040079">
    <property type="entry name" value="Glutathione_S-Trfase"/>
</dbReference>
<reference evidence="3" key="3">
    <citation type="journal article" date="2024" name="Int. J. Antimicrob. Agents">
        <title>Identification of a novel Providencia species showing multi-drug-resistant in three patients with hospital-acquired infection.</title>
        <authorList>
            <person name="Yang W."/>
            <person name="Chen J."/>
            <person name="Yang F."/>
            <person name="Ji P."/>
            <person name="Shen S."/>
            <person name="Yin D."/>
            <person name="Hu F."/>
        </authorList>
    </citation>
    <scope>NUCLEOTIDE SEQUENCE</scope>
    <source>
        <strain evidence="3">CRE-138-0111</strain>
    </source>
</reference>
<evidence type="ECO:0000313" key="2">
    <source>
        <dbReference type="EMBL" id="MDG4694773.1"/>
    </source>
</evidence>
<evidence type="ECO:0000313" key="5">
    <source>
        <dbReference type="Proteomes" id="UP001176478"/>
    </source>
</evidence>
<dbReference type="InterPro" id="IPR004045">
    <property type="entry name" value="Glutathione_S-Trfase_N"/>
</dbReference>
<name>A0AA42JTD1_9GAMM</name>
<comment type="caution">
    <text evidence="2">The sequence shown here is derived from an EMBL/GenBank/DDBJ whole genome shotgun (WGS) entry which is preliminary data.</text>
</comment>
<dbReference type="AlphaFoldDB" id="A0AA42JTD1"/>
<dbReference type="Pfam" id="PF00043">
    <property type="entry name" value="GST_C"/>
    <property type="match status" value="1"/>
</dbReference>
<dbReference type="RefSeq" id="WP_206227451.1">
    <property type="nucleotide sequence ID" value="NZ_JARRYG010000001.1"/>
</dbReference>
<dbReference type="PANTHER" id="PTHR44051">
    <property type="entry name" value="GLUTATHIONE S-TRANSFERASE-RELATED"/>
    <property type="match status" value="1"/>
</dbReference>
<dbReference type="InterPro" id="IPR036282">
    <property type="entry name" value="Glutathione-S-Trfase_C_sf"/>
</dbReference>
<dbReference type="InterPro" id="IPR004046">
    <property type="entry name" value="GST_C"/>
</dbReference>
<evidence type="ECO:0000259" key="1">
    <source>
        <dbReference type="PROSITE" id="PS50404"/>
    </source>
</evidence>
<sequence length="198" mass="23218">MKIYTFPRSRSLRVLWTLEELGVDYETVRVDMFSDKPKVKSPHSRGKVPLMVDGDVSIEETFAICHYLCNKHPKETFYPSDIKEQSVIYSYISFALTDLESPIWNLLKQLVFIPEEKRSLSLVDYFKIESENVTRQFKLDKDNEWVAGDNFTLADIFLSHTLLWARLCHVNLSPTINDYIDRAISRRSYIQAQEKNNL</sequence>
<protein>
    <submittedName>
        <fullName evidence="2">Glutathione S-transferase family protein</fullName>
    </submittedName>
</protein>
<dbReference type="Gene3D" id="1.20.1050.10">
    <property type="match status" value="1"/>
</dbReference>
<dbReference type="SUPFAM" id="SSF47616">
    <property type="entry name" value="GST C-terminal domain-like"/>
    <property type="match status" value="1"/>
</dbReference>
<evidence type="ECO:0000313" key="3">
    <source>
        <dbReference type="EMBL" id="MDO7855348.1"/>
    </source>
</evidence>
<organism evidence="2 4">
    <name type="scientific">Providencia huashanensis</name>
    <dbReference type="NCBI Taxonomy" id="3037798"/>
    <lineage>
        <taxon>Bacteria</taxon>
        <taxon>Pseudomonadati</taxon>
        <taxon>Pseudomonadota</taxon>
        <taxon>Gammaproteobacteria</taxon>
        <taxon>Enterobacterales</taxon>
        <taxon>Morganellaceae</taxon>
        <taxon>Providencia</taxon>
    </lineage>
</organism>
<gene>
    <name evidence="2" type="ORF">P7V44_00800</name>
    <name evidence="3" type="ORF">Q5E86_02950</name>
</gene>
<dbReference type="PANTHER" id="PTHR44051:SF8">
    <property type="entry name" value="GLUTATHIONE S-TRANSFERASE GSTA"/>
    <property type="match status" value="1"/>
</dbReference>
<feature type="domain" description="GST N-terminal" evidence="1">
    <location>
        <begin position="1"/>
        <end position="76"/>
    </location>
</feature>
<keyword evidence="5" id="KW-1185">Reference proteome</keyword>
<dbReference type="Gene3D" id="3.40.30.10">
    <property type="entry name" value="Glutaredoxin"/>
    <property type="match status" value="1"/>
</dbReference>
<dbReference type="PROSITE" id="PS50404">
    <property type="entry name" value="GST_NTER"/>
    <property type="match status" value="1"/>
</dbReference>
<dbReference type="Proteomes" id="UP001156701">
    <property type="component" value="Unassembled WGS sequence"/>
</dbReference>
<dbReference type="Pfam" id="PF13417">
    <property type="entry name" value="GST_N_3"/>
    <property type="match status" value="1"/>
</dbReference>
<dbReference type="EMBL" id="JARRYG010000001">
    <property type="protein sequence ID" value="MDG4694773.1"/>
    <property type="molecule type" value="Genomic_DNA"/>
</dbReference>
<reference evidence="2" key="1">
    <citation type="submission" date="2023-03" db="EMBL/GenBank/DDBJ databases">
        <title>a new species belonging to Providencia genus.</title>
        <authorList>
            <person name="Yang W."/>
            <person name="Hu F."/>
            <person name="Shen S."/>
            <person name="Ding L."/>
            <person name="Yin D."/>
        </authorList>
    </citation>
    <scope>NUCLEOTIDE SEQUENCE</scope>
    <source>
        <strain evidence="2">CRE-3FA-0001</strain>
    </source>
</reference>